<evidence type="ECO:0000313" key="7">
    <source>
        <dbReference type="EMBL" id="MDV3104041.1"/>
    </source>
</evidence>
<protein>
    <submittedName>
        <fullName evidence="7">TIGR00297 family protein</fullName>
    </submittedName>
</protein>
<feature type="transmembrane region" description="Helical" evidence="6">
    <location>
        <begin position="86"/>
        <end position="106"/>
    </location>
</feature>
<comment type="caution">
    <text evidence="7">The sequence shown here is derived from an EMBL/GenBank/DDBJ whole genome shotgun (WGS) entry which is preliminary data.</text>
</comment>
<dbReference type="PANTHER" id="PTHR13353">
    <property type="entry name" value="TRANSMEMBRANE PROTEIN 19"/>
    <property type="match status" value="1"/>
</dbReference>
<evidence type="ECO:0000256" key="5">
    <source>
        <dbReference type="ARBA" id="ARBA00023136"/>
    </source>
</evidence>
<dbReference type="EMBL" id="JAVDZE010000002">
    <property type="protein sequence ID" value="MDV3104041.1"/>
    <property type="molecule type" value="Genomic_DNA"/>
</dbReference>
<organism evidence="7 8">
    <name type="scientific">Thermococcus waiotapuensis</name>
    <dbReference type="NCBI Taxonomy" id="90909"/>
    <lineage>
        <taxon>Archaea</taxon>
        <taxon>Methanobacteriati</taxon>
        <taxon>Methanobacteriota</taxon>
        <taxon>Thermococci</taxon>
        <taxon>Thermococcales</taxon>
        <taxon>Thermococcaceae</taxon>
        <taxon>Thermococcus</taxon>
    </lineage>
</organism>
<keyword evidence="3 6" id="KW-0812">Transmembrane</keyword>
<evidence type="ECO:0000256" key="3">
    <source>
        <dbReference type="ARBA" id="ARBA00022692"/>
    </source>
</evidence>
<dbReference type="RefSeq" id="WP_315341707.1">
    <property type="nucleotide sequence ID" value="NZ_JAVDZE010000002.1"/>
</dbReference>
<evidence type="ECO:0000256" key="4">
    <source>
        <dbReference type="ARBA" id="ARBA00022989"/>
    </source>
</evidence>
<comment type="subcellular location">
    <subcellularLocation>
        <location evidence="1">Membrane</location>
        <topology evidence="1">Multi-pass membrane protein</topology>
    </subcellularLocation>
</comment>
<dbReference type="PANTHER" id="PTHR13353:SF5">
    <property type="entry name" value="TRANSMEMBRANE PROTEIN 19"/>
    <property type="match status" value="1"/>
</dbReference>
<comment type="similarity">
    <text evidence="2">Belongs to the TMEM19 family.</text>
</comment>
<keyword evidence="4 6" id="KW-1133">Transmembrane helix</keyword>
<keyword evidence="8" id="KW-1185">Reference proteome</keyword>
<dbReference type="Pfam" id="PF01940">
    <property type="entry name" value="DUF92"/>
    <property type="match status" value="1"/>
</dbReference>
<accession>A0AAE4NX53</accession>
<evidence type="ECO:0000256" key="1">
    <source>
        <dbReference type="ARBA" id="ARBA00004141"/>
    </source>
</evidence>
<dbReference type="Proteomes" id="UP001245683">
    <property type="component" value="Unassembled WGS sequence"/>
</dbReference>
<feature type="transmembrane region" description="Helical" evidence="6">
    <location>
        <begin position="220"/>
        <end position="238"/>
    </location>
</feature>
<dbReference type="GO" id="GO:0016020">
    <property type="term" value="C:membrane"/>
    <property type="evidence" value="ECO:0007669"/>
    <property type="project" value="UniProtKB-SubCell"/>
</dbReference>
<evidence type="ECO:0000256" key="6">
    <source>
        <dbReference type="SAM" id="Phobius"/>
    </source>
</evidence>
<reference evidence="7 8" key="1">
    <citation type="submission" date="2023-08" db="EMBL/GenBank/DDBJ databases">
        <title>Draft genome sequence of Thermococcus waiotapuensis WT1T, a thermophilic sulphur-dependent archaeon from order Thermococcales.</title>
        <authorList>
            <person name="Manners S.H."/>
            <person name="Carere C.R."/>
            <person name="Dhami M.K."/>
            <person name="Dobson R.C.J."/>
            <person name="Stott M.B."/>
        </authorList>
    </citation>
    <scope>NUCLEOTIDE SEQUENCE [LARGE SCALE GENOMIC DNA]</scope>
    <source>
        <strain evidence="7 8">WT1</strain>
    </source>
</reference>
<feature type="transmembrane region" description="Helical" evidence="6">
    <location>
        <begin position="184"/>
        <end position="208"/>
    </location>
</feature>
<evidence type="ECO:0000256" key="2">
    <source>
        <dbReference type="ARBA" id="ARBA00009012"/>
    </source>
</evidence>
<proteinExistence type="inferred from homology"/>
<dbReference type="InterPro" id="IPR002794">
    <property type="entry name" value="DUF92_TMEM19"/>
</dbReference>
<keyword evidence="5 6" id="KW-0472">Membrane</keyword>
<evidence type="ECO:0000313" key="8">
    <source>
        <dbReference type="Proteomes" id="UP001245683"/>
    </source>
</evidence>
<gene>
    <name evidence="7" type="ORF">RBI02_05735</name>
</gene>
<name>A0AAE4NX53_9EURY</name>
<feature type="transmembrane region" description="Helical" evidence="6">
    <location>
        <begin position="36"/>
        <end position="65"/>
    </location>
</feature>
<sequence length="239" mass="24983">MQDAVHPLITGILISLLGIAAYKSRALDGRGALLSTVLGIVVIHLGGIYTFLALSIFLVLGVLATRHRFEEKVRLGFSSRSEKTRGAGNVLGNGLAALLFLVVEAITRQDIFWAATFSAIATVNGDTLASELGKVYGKRPRLITNFKPVTPGTNGGVSLAGEVFALLGSLVIAPFALPLTSYRLPMVVAITLGGFIGVNLDSLIGATLENRGITDNNSTNFLASLLGGITGAGLFYLIA</sequence>
<feature type="transmembrane region" description="Helical" evidence="6">
    <location>
        <begin position="157"/>
        <end position="177"/>
    </location>
</feature>
<dbReference type="AlphaFoldDB" id="A0AAE4NX53"/>